<dbReference type="Proteomes" id="UP001281147">
    <property type="component" value="Unassembled WGS sequence"/>
</dbReference>
<accession>A0ACC3MAD0</accession>
<evidence type="ECO:0000313" key="1">
    <source>
        <dbReference type="EMBL" id="KAK3681934.1"/>
    </source>
</evidence>
<gene>
    <name evidence="1" type="ORF">LTR37_020754</name>
</gene>
<dbReference type="EMBL" id="JAUTXU010000387">
    <property type="protein sequence ID" value="KAK3681934.1"/>
    <property type="molecule type" value="Genomic_DNA"/>
</dbReference>
<proteinExistence type="predicted"/>
<evidence type="ECO:0000313" key="2">
    <source>
        <dbReference type="Proteomes" id="UP001281147"/>
    </source>
</evidence>
<keyword evidence="2" id="KW-1185">Reference proteome</keyword>
<sequence>MASYYDAYDSRARPSRRNDPYQRPHDEDLLKPTTGARDSGRRVGETSTDGQNNGYSRKQRSPNRYAYDSRYGGYPPPLPPDTGRPPPPPRRAVSSTRRRNSWPPKASCEDEAASLAKEAGSKQLLKEIGKDEVRSRGSVDQEPMIVEVPEYINQDEKRYVLGRDRPGSDLPTPPSSEDERTRKARRRPSKLNMTFDKLDENVPEMNKRTSSPYAYTNPKRLSKDDLPFDRFTSPDSFLSPPPADPSNTRRQTTKSQPSSPQRDSARYGPPPSSGRDYFSLSANDYAIDDDHPDGRDRSGRRDPNKPRTHPPSRDAPNTSPRTSVVDFAPQAAPPPAQRPVTQPSASIRKLNIDARRNTDTEGTLPRMRADHARRPTPLMATSALSDLDGPVVTSPQTTLSPNELPLPRSRHVSPANSVNGDEDSRRSSRYSAEFSREHSSNASKAGSVPGSRAQSPSPRTPSDSPRIPRTDVDWSAVLAANAARRSKPTPRVSSALRQETMPAPSRPDSRYAPQYSRTESLPYPVEDGPATPVAWMPSERTHQYYPDTRPSLQIPFARESHTISRSASPGPSNASHLSTSSRTVRPTFQARHSAADVTRQEVRKLPERPRANEGRRVSFTTSSQTKQDLQALQRKGLPDCPRTKPVAGYSDWFTVIGAPPSLDICPSCVDHVERTVYRNCFRRSPPTNLETKVQCALGGRPWLRLAWLLTLQQQRLDLKLLVDLAVIEEISTPCPGDREAIRTWFGLRDSNGMFVKDFRICYSDVRKIECMLPELYGMFVKLPARTADDRGTCAIRPEGNRFSIYMDALISTHEKAVAAGKKPDPTAFISLVQWRQQLRECKKDTLLKNGLWHFMEGYEEFTVCEDCFETVVEPEIRRDNDIAMRFHRSIQSVYGEGLGVSCQLYSPRMRKVFQRAIEDNDFKYLIRKARERRDAELRLQQKYWSVMNKAKRLSWESAGSEDDERRLDKEVRRITEEWQNEWE</sequence>
<comment type="caution">
    <text evidence="1">The sequence shown here is derived from an EMBL/GenBank/DDBJ whole genome shotgun (WGS) entry which is preliminary data.</text>
</comment>
<organism evidence="1 2">
    <name type="scientific">Vermiconidia calcicola</name>
    <dbReference type="NCBI Taxonomy" id="1690605"/>
    <lineage>
        <taxon>Eukaryota</taxon>
        <taxon>Fungi</taxon>
        <taxon>Dikarya</taxon>
        <taxon>Ascomycota</taxon>
        <taxon>Pezizomycotina</taxon>
        <taxon>Dothideomycetes</taxon>
        <taxon>Dothideomycetidae</taxon>
        <taxon>Mycosphaerellales</taxon>
        <taxon>Extremaceae</taxon>
        <taxon>Vermiconidia</taxon>
    </lineage>
</organism>
<protein>
    <submittedName>
        <fullName evidence="1">Uncharacterized protein</fullName>
    </submittedName>
</protein>
<reference evidence="1" key="1">
    <citation type="submission" date="2023-07" db="EMBL/GenBank/DDBJ databases">
        <title>Black Yeasts Isolated from many extreme environments.</title>
        <authorList>
            <person name="Coleine C."/>
            <person name="Stajich J.E."/>
            <person name="Selbmann L."/>
        </authorList>
    </citation>
    <scope>NUCLEOTIDE SEQUENCE</scope>
    <source>
        <strain evidence="1">CCFEE 5714</strain>
    </source>
</reference>
<name>A0ACC3MAD0_9PEZI</name>